<dbReference type="GO" id="GO:0006508">
    <property type="term" value="P:proteolysis"/>
    <property type="evidence" value="ECO:0007669"/>
    <property type="project" value="InterPro"/>
</dbReference>
<dbReference type="Pfam" id="PF03572">
    <property type="entry name" value="Peptidase_S41"/>
    <property type="match status" value="1"/>
</dbReference>
<name>A0A7G5XD34_9BACT</name>
<accession>A0A7G5XD34</accession>
<dbReference type="InterPro" id="IPR029045">
    <property type="entry name" value="ClpP/crotonase-like_dom_sf"/>
</dbReference>
<dbReference type="EMBL" id="CP060007">
    <property type="protein sequence ID" value="QNA43387.1"/>
    <property type="molecule type" value="Genomic_DNA"/>
</dbReference>
<dbReference type="InterPro" id="IPR005151">
    <property type="entry name" value="Tail-specific_protease"/>
</dbReference>
<protein>
    <submittedName>
        <fullName evidence="2">S41 family peptidase</fullName>
    </submittedName>
</protein>
<reference evidence="3" key="1">
    <citation type="submission" date="2020-08" db="EMBL/GenBank/DDBJ databases">
        <title>Lacibacter sp. S13-6-6 genome sequencing.</title>
        <authorList>
            <person name="Jin L."/>
        </authorList>
    </citation>
    <scope>NUCLEOTIDE SEQUENCE [LARGE SCALE GENOMIC DNA]</scope>
    <source>
        <strain evidence="3">S13-6-6</strain>
    </source>
</reference>
<evidence type="ECO:0000313" key="3">
    <source>
        <dbReference type="Proteomes" id="UP000515344"/>
    </source>
</evidence>
<gene>
    <name evidence="2" type="ORF">H4075_15030</name>
</gene>
<feature type="domain" description="Tail specific protease" evidence="1">
    <location>
        <begin position="98"/>
        <end position="309"/>
    </location>
</feature>
<dbReference type="KEGG" id="lacs:H4075_15030"/>
<proteinExistence type="predicted"/>
<dbReference type="SUPFAM" id="SSF52096">
    <property type="entry name" value="ClpP/crotonase"/>
    <property type="match status" value="1"/>
</dbReference>
<dbReference type="SMART" id="SM00245">
    <property type="entry name" value="TSPc"/>
    <property type="match status" value="1"/>
</dbReference>
<dbReference type="Proteomes" id="UP000515344">
    <property type="component" value="Chromosome"/>
</dbReference>
<keyword evidence="3" id="KW-1185">Reference proteome</keyword>
<dbReference type="Gene3D" id="3.90.226.10">
    <property type="entry name" value="2-enoyl-CoA Hydratase, Chain A, domain 1"/>
    <property type="match status" value="1"/>
</dbReference>
<dbReference type="AlphaFoldDB" id="A0A7G5XD34"/>
<sequence>MAFVIMMPFVASSQLLTAKDSVHFLLDTTIGIMQQKALNAHKVDWSGLKKELKEQTANVKTVAEGGFVFTKLYNELSDVHGAFFYKDTMFRSTGKIRNLHKINAVTEAELVKGPKIVAQMITPDIAFLRIPVIVAQDTASVDKIANRINDSIMLMMKRNPKGIIIDLRLNQGGNMFPMIAGLRSLFKEGIVSDSYSHTVKEGEGKVFFRNDSLITGYYKIKINSFTDYSDLPVAVLIGPSTASAGECTAAALTFRNNTILIGEESMGLTSGNEGFELLPSAGFNLAVSVLKDGQGKILYDCIKPDIEVEGGDNFQLLSKDEKVKTAVMWIKKQNK</sequence>
<dbReference type="GO" id="GO:0008236">
    <property type="term" value="F:serine-type peptidase activity"/>
    <property type="evidence" value="ECO:0007669"/>
    <property type="project" value="InterPro"/>
</dbReference>
<evidence type="ECO:0000313" key="2">
    <source>
        <dbReference type="EMBL" id="QNA43387.1"/>
    </source>
</evidence>
<organism evidence="2 3">
    <name type="scientific">Lacibacter sediminis</name>
    <dbReference type="NCBI Taxonomy" id="2760713"/>
    <lineage>
        <taxon>Bacteria</taxon>
        <taxon>Pseudomonadati</taxon>
        <taxon>Bacteroidota</taxon>
        <taxon>Chitinophagia</taxon>
        <taxon>Chitinophagales</taxon>
        <taxon>Chitinophagaceae</taxon>
        <taxon>Lacibacter</taxon>
    </lineage>
</organism>
<evidence type="ECO:0000259" key="1">
    <source>
        <dbReference type="SMART" id="SM00245"/>
    </source>
</evidence>